<comment type="caution">
    <text evidence="2">The sequence shown here is derived from an EMBL/GenBank/DDBJ whole genome shotgun (WGS) entry which is preliminary data.</text>
</comment>
<accession>A0AA87LPN9</accession>
<dbReference type="RefSeq" id="WP_006830819.1">
    <property type="nucleotide sequence ID" value="NZ_AJYB01000050.1"/>
</dbReference>
<keyword evidence="1" id="KW-0472">Membrane</keyword>
<evidence type="ECO:0000313" key="3">
    <source>
        <dbReference type="Proteomes" id="UP000004725"/>
    </source>
</evidence>
<dbReference type="Proteomes" id="UP000004725">
    <property type="component" value="Unassembled WGS sequence"/>
</dbReference>
<protein>
    <submittedName>
        <fullName evidence="2">Uncharacterized protein</fullName>
    </submittedName>
</protein>
<sequence>MKKRLKDPIIIAIMTFIVSFILFFILFGEIRWVSLIGTALGAFIGSYFLLPFLNKRNAHK</sequence>
<name>A0AA87LPN9_9BACL</name>
<keyword evidence="1" id="KW-0812">Transmembrane</keyword>
<proteinExistence type="predicted"/>
<organism evidence="2 3">
    <name type="scientific">Planococcus antarcticus DSM 14505</name>
    <dbReference type="NCBI Taxonomy" id="1185653"/>
    <lineage>
        <taxon>Bacteria</taxon>
        <taxon>Bacillati</taxon>
        <taxon>Bacillota</taxon>
        <taxon>Bacilli</taxon>
        <taxon>Bacillales</taxon>
        <taxon>Caryophanaceae</taxon>
        <taxon>Planococcus</taxon>
    </lineage>
</organism>
<evidence type="ECO:0000313" key="2">
    <source>
        <dbReference type="EMBL" id="EIM05818.1"/>
    </source>
</evidence>
<gene>
    <name evidence="2" type="ORF">A1A1_14309</name>
</gene>
<keyword evidence="1" id="KW-1133">Transmembrane helix</keyword>
<feature type="transmembrane region" description="Helical" evidence="1">
    <location>
        <begin position="33"/>
        <end position="53"/>
    </location>
</feature>
<feature type="transmembrane region" description="Helical" evidence="1">
    <location>
        <begin position="9"/>
        <end position="27"/>
    </location>
</feature>
<reference evidence="2 3" key="1">
    <citation type="journal article" date="2012" name="J. Bacteriol.">
        <title>Genome Sequence of the Antarctic Psychrophile Bacterium Planococcus antarcticus DSM 14505.</title>
        <authorList>
            <person name="Margolles A."/>
            <person name="Gueimonde M."/>
            <person name="Sanchez B."/>
        </authorList>
    </citation>
    <scope>NUCLEOTIDE SEQUENCE [LARGE SCALE GENOMIC DNA]</scope>
    <source>
        <strain evidence="2 3">DSM 14505</strain>
    </source>
</reference>
<dbReference type="AlphaFoldDB" id="A0AA87LPN9"/>
<evidence type="ECO:0000256" key="1">
    <source>
        <dbReference type="SAM" id="Phobius"/>
    </source>
</evidence>
<dbReference type="EMBL" id="AJYB01000050">
    <property type="protein sequence ID" value="EIM05818.1"/>
    <property type="molecule type" value="Genomic_DNA"/>
</dbReference>